<feature type="transmembrane region" description="Helical" evidence="1">
    <location>
        <begin position="76"/>
        <end position="94"/>
    </location>
</feature>
<feature type="transmembrane region" description="Helical" evidence="1">
    <location>
        <begin position="194"/>
        <end position="215"/>
    </location>
</feature>
<feature type="domain" description="EamA" evidence="2">
    <location>
        <begin position="14"/>
        <end position="146"/>
    </location>
</feature>
<proteinExistence type="predicted"/>
<dbReference type="Gene3D" id="1.10.3730.20">
    <property type="match status" value="1"/>
</dbReference>
<evidence type="ECO:0000313" key="3">
    <source>
        <dbReference type="EMBL" id="MCX5464527.1"/>
    </source>
</evidence>
<dbReference type="RefSeq" id="WP_207871978.1">
    <property type="nucleotide sequence ID" value="NZ_JAPKNA010000002.1"/>
</dbReference>
<keyword evidence="1" id="KW-0472">Membrane</keyword>
<sequence>MPPATSSALLPRHLAIILLLMLGSSFAANHIAAKVALDHGTGLIISVIFRSAAATLALSMLLIWRKQALHVPRQYLGWQLMLGGLITLQCMLIYSSIARIPVALALLVANMYPILLALLTWVLGGHKPTRKTSIIMVAILVGLLLALDTPSLIKGATLDAQWVLGVVCSLLTALTFAIGLWITENKLAPLPGLVRSFCTISQTLVCLIALSPLGLLPGGSSLPHDAVGWIALSLVCALYTTGFVTLFVLAPRLDMTRNAPFMNMEPVASLILGWLILKQTLNSTQLLGGAVVLSGIIALAYQRAPRNK</sequence>
<feature type="transmembrane region" description="Helical" evidence="1">
    <location>
        <begin position="227"/>
        <end position="249"/>
    </location>
</feature>
<keyword evidence="4" id="KW-1185">Reference proteome</keyword>
<protein>
    <submittedName>
        <fullName evidence="3">DMT family transporter</fullName>
    </submittedName>
</protein>
<dbReference type="InterPro" id="IPR000620">
    <property type="entry name" value="EamA_dom"/>
</dbReference>
<feature type="transmembrane region" description="Helical" evidence="1">
    <location>
        <begin position="134"/>
        <end position="156"/>
    </location>
</feature>
<dbReference type="InterPro" id="IPR037185">
    <property type="entry name" value="EmrE-like"/>
</dbReference>
<evidence type="ECO:0000259" key="2">
    <source>
        <dbReference type="Pfam" id="PF00892"/>
    </source>
</evidence>
<reference evidence="3 4" key="1">
    <citation type="submission" date="2022-11" db="EMBL/GenBank/DDBJ databases">
        <title>Biodiversity and phylogenetic relationships of bacteria.</title>
        <authorList>
            <person name="Machado R.A.R."/>
            <person name="Bhat A."/>
            <person name="Loulou A."/>
            <person name="Kallel S."/>
        </authorList>
    </citation>
    <scope>NUCLEOTIDE SEQUENCE [LARGE SCALE GENOMIC DNA]</scope>
    <source>
        <strain evidence="3 4">DSM 13975</strain>
    </source>
</reference>
<accession>A0ABT3VLY0</accession>
<organism evidence="3 4">
    <name type="scientific">Alcaligenes parafaecalis</name>
    <dbReference type="NCBI Taxonomy" id="171260"/>
    <lineage>
        <taxon>Bacteria</taxon>
        <taxon>Pseudomonadati</taxon>
        <taxon>Pseudomonadota</taxon>
        <taxon>Betaproteobacteria</taxon>
        <taxon>Burkholderiales</taxon>
        <taxon>Alcaligenaceae</taxon>
        <taxon>Alcaligenes</taxon>
    </lineage>
</organism>
<keyword evidence="1" id="KW-0812">Transmembrane</keyword>
<evidence type="ECO:0000256" key="1">
    <source>
        <dbReference type="SAM" id="Phobius"/>
    </source>
</evidence>
<dbReference type="Pfam" id="PF00892">
    <property type="entry name" value="EamA"/>
    <property type="match status" value="2"/>
</dbReference>
<comment type="caution">
    <text evidence="3">The sequence shown here is derived from an EMBL/GenBank/DDBJ whole genome shotgun (WGS) entry which is preliminary data.</text>
</comment>
<dbReference type="PANTHER" id="PTHR22911">
    <property type="entry name" value="ACYL-MALONYL CONDENSING ENZYME-RELATED"/>
    <property type="match status" value="1"/>
</dbReference>
<dbReference type="Proteomes" id="UP001209916">
    <property type="component" value="Unassembled WGS sequence"/>
</dbReference>
<name>A0ABT3VLY0_9BURK</name>
<feature type="transmembrane region" description="Helical" evidence="1">
    <location>
        <begin position="162"/>
        <end position="182"/>
    </location>
</feature>
<feature type="transmembrane region" description="Helical" evidence="1">
    <location>
        <begin position="43"/>
        <end position="64"/>
    </location>
</feature>
<keyword evidence="1" id="KW-1133">Transmembrane helix</keyword>
<dbReference type="EMBL" id="JAPKNA010000002">
    <property type="protein sequence ID" value="MCX5464527.1"/>
    <property type="molecule type" value="Genomic_DNA"/>
</dbReference>
<feature type="domain" description="EamA" evidence="2">
    <location>
        <begin position="165"/>
        <end position="299"/>
    </location>
</feature>
<feature type="transmembrane region" description="Helical" evidence="1">
    <location>
        <begin position="100"/>
        <end position="122"/>
    </location>
</feature>
<dbReference type="SUPFAM" id="SSF103481">
    <property type="entry name" value="Multidrug resistance efflux transporter EmrE"/>
    <property type="match status" value="2"/>
</dbReference>
<evidence type="ECO:0000313" key="4">
    <source>
        <dbReference type="Proteomes" id="UP001209916"/>
    </source>
</evidence>
<gene>
    <name evidence="3" type="ORF">OSH09_10035</name>
</gene>